<dbReference type="AlphaFoldDB" id="A0A164PTA2"/>
<organism evidence="2 3">
    <name type="scientific">Daphnia magna</name>
    <dbReference type="NCBI Taxonomy" id="35525"/>
    <lineage>
        <taxon>Eukaryota</taxon>
        <taxon>Metazoa</taxon>
        <taxon>Ecdysozoa</taxon>
        <taxon>Arthropoda</taxon>
        <taxon>Crustacea</taxon>
        <taxon>Branchiopoda</taxon>
        <taxon>Diplostraca</taxon>
        <taxon>Cladocera</taxon>
        <taxon>Anomopoda</taxon>
        <taxon>Daphniidae</taxon>
        <taxon>Daphnia</taxon>
    </lineage>
</organism>
<feature type="chain" id="PRO_5007852380" description="Secreted protein" evidence="1">
    <location>
        <begin position="18"/>
        <end position="64"/>
    </location>
</feature>
<evidence type="ECO:0008006" key="4">
    <source>
        <dbReference type="Google" id="ProtNLM"/>
    </source>
</evidence>
<evidence type="ECO:0000313" key="2">
    <source>
        <dbReference type="EMBL" id="KZS07121.1"/>
    </source>
</evidence>
<gene>
    <name evidence="2" type="ORF">APZ42_029305</name>
</gene>
<protein>
    <recommendedName>
        <fullName evidence="4">Secreted protein</fullName>
    </recommendedName>
</protein>
<keyword evidence="3" id="KW-1185">Reference proteome</keyword>
<dbReference type="EMBL" id="LRGB01002568">
    <property type="protein sequence ID" value="KZS07121.1"/>
    <property type="molecule type" value="Genomic_DNA"/>
</dbReference>
<sequence length="64" mass="7085">MCACLWVCSLRVSASLSMVLPAVPSINVFSCPPLFSLSLSSVIRSKCQTHANLCNIHFFLVFFF</sequence>
<accession>A0A164PTA2</accession>
<feature type="signal peptide" evidence="1">
    <location>
        <begin position="1"/>
        <end position="17"/>
    </location>
</feature>
<name>A0A164PTA2_9CRUS</name>
<evidence type="ECO:0000313" key="3">
    <source>
        <dbReference type="Proteomes" id="UP000076858"/>
    </source>
</evidence>
<comment type="caution">
    <text evidence="2">The sequence shown here is derived from an EMBL/GenBank/DDBJ whole genome shotgun (WGS) entry which is preliminary data.</text>
</comment>
<proteinExistence type="predicted"/>
<evidence type="ECO:0000256" key="1">
    <source>
        <dbReference type="SAM" id="SignalP"/>
    </source>
</evidence>
<reference evidence="2 3" key="1">
    <citation type="submission" date="2016-03" db="EMBL/GenBank/DDBJ databases">
        <title>EvidentialGene: Evidence-directed Construction of Genes on Genomes.</title>
        <authorList>
            <person name="Gilbert D.G."/>
            <person name="Choi J.-H."/>
            <person name="Mockaitis K."/>
            <person name="Colbourne J."/>
            <person name="Pfrender M."/>
        </authorList>
    </citation>
    <scope>NUCLEOTIDE SEQUENCE [LARGE SCALE GENOMIC DNA]</scope>
    <source>
        <strain evidence="2 3">Xinb3</strain>
        <tissue evidence="2">Complete organism</tissue>
    </source>
</reference>
<keyword evidence="1" id="KW-0732">Signal</keyword>
<dbReference type="Proteomes" id="UP000076858">
    <property type="component" value="Unassembled WGS sequence"/>
</dbReference>